<dbReference type="Proteomes" id="UP000317648">
    <property type="component" value="Chromosome"/>
</dbReference>
<dbReference type="AlphaFoldDB" id="A0A518E0F9"/>
<dbReference type="OrthoDB" id="214793at2"/>
<feature type="domain" description="Ferrous iron transporter FeoA-like" evidence="2">
    <location>
        <begin position="6"/>
        <end position="75"/>
    </location>
</feature>
<evidence type="ECO:0000259" key="2">
    <source>
        <dbReference type="SMART" id="SM00899"/>
    </source>
</evidence>
<organism evidence="3 4">
    <name type="scientific">Lignipirellula cremea</name>
    <dbReference type="NCBI Taxonomy" id="2528010"/>
    <lineage>
        <taxon>Bacteria</taxon>
        <taxon>Pseudomonadati</taxon>
        <taxon>Planctomycetota</taxon>
        <taxon>Planctomycetia</taxon>
        <taxon>Pirellulales</taxon>
        <taxon>Pirellulaceae</taxon>
        <taxon>Lignipirellula</taxon>
    </lineage>
</organism>
<dbReference type="InterPro" id="IPR008988">
    <property type="entry name" value="Transcriptional_repressor_C"/>
</dbReference>
<dbReference type="SUPFAM" id="SSF50037">
    <property type="entry name" value="C-terminal domain of transcriptional repressors"/>
    <property type="match status" value="1"/>
</dbReference>
<accession>A0A518E0F9</accession>
<protein>
    <submittedName>
        <fullName evidence="3">FeoA domain protein</fullName>
    </submittedName>
</protein>
<dbReference type="EMBL" id="CP036433">
    <property type="protein sequence ID" value="QDU97563.1"/>
    <property type="molecule type" value="Genomic_DNA"/>
</dbReference>
<dbReference type="InterPro" id="IPR038157">
    <property type="entry name" value="FeoA_core_dom"/>
</dbReference>
<dbReference type="KEGG" id="lcre:Pla8534_54120"/>
<dbReference type="SMART" id="SM00899">
    <property type="entry name" value="FeoA"/>
    <property type="match status" value="1"/>
</dbReference>
<dbReference type="Pfam" id="PF04023">
    <property type="entry name" value="FeoA"/>
    <property type="match status" value="1"/>
</dbReference>
<proteinExistence type="predicted"/>
<evidence type="ECO:0000313" key="4">
    <source>
        <dbReference type="Proteomes" id="UP000317648"/>
    </source>
</evidence>
<dbReference type="GO" id="GO:0046914">
    <property type="term" value="F:transition metal ion binding"/>
    <property type="evidence" value="ECO:0007669"/>
    <property type="project" value="InterPro"/>
</dbReference>
<keyword evidence="1" id="KW-0408">Iron</keyword>
<reference evidence="3 4" key="1">
    <citation type="submission" date="2019-02" db="EMBL/GenBank/DDBJ databases">
        <title>Deep-cultivation of Planctomycetes and their phenomic and genomic characterization uncovers novel biology.</title>
        <authorList>
            <person name="Wiegand S."/>
            <person name="Jogler M."/>
            <person name="Boedeker C."/>
            <person name="Pinto D."/>
            <person name="Vollmers J."/>
            <person name="Rivas-Marin E."/>
            <person name="Kohn T."/>
            <person name="Peeters S.H."/>
            <person name="Heuer A."/>
            <person name="Rast P."/>
            <person name="Oberbeckmann S."/>
            <person name="Bunk B."/>
            <person name="Jeske O."/>
            <person name="Meyerdierks A."/>
            <person name="Storesund J.E."/>
            <person name="Kallscheuer N."/>
            <person name="Luecker S."/>
            <person name="Lage O.M."/>
            <person name="Pohl T."/>
            <person name="Merkel B.J."/>
            <person name="Hornburger P."/>
            <person name="Mueller R.-W."/>
            <person name="Bruemmer F."/>
            <person name="Labrenz M."/>
            <person name="Spormann A.M."/>
            <person name="Op den Camp H."/>
            <person name="Overmann J."/>
            <person name="Amann R."/>
            <person name="Jetten M.S.M."/>
            <person name="Mascher T."/>
            <person name="Medema M.H."/>
            <person name="Devos D.P."/>
            <person name="Kaster A.-K."/>
            <person name="Ovreas L."/>
            <person name="Rohde M."/>
            <person name="Galperin M.Y."/>
            <person name="Jogler C."/>
        </authorList>
    </citation>
    <scope>NUCLEOTIDE SEQUENCE [LARGE SCALE GENOMIC DNA]</scope>
    <source>
        <strain evidence="3 4">Pla85_3_4</strain>
    </source>
</reference>
<name>A0A518E0F9_9BACT</name>
<keyword evidence="4" id="KW-1185">Reference proteome</keyword>
<evidence type="ECO:0000256" key="1">
    <source>
        <dbReference type="ARBA" id="ARBA00023004"/>
    </source>
</evidence>
<gene>
    <name evidence="3" type="ORF">Pla8534_54120</name>
</gene>
<dbReference type="InterPro" id="IPR007167">
    <property type="entry name" value="Fe-transptr_FeoA-like"/>
</dbReference>
<dbReference type="Gene3D" id="2.30.30.90">
    <property type="match status" value="1"/>
</dbReference>
<evidence type="ECO:0000313" key="3">
    <source>
        <dbReference type="EMBL" id="QDU97563.1"/>
    </source>
</evidence>
<sequence>MSHELMPLHCLPPGHAGHVSQIMGSSDHVHRLEELGLRQGVMVEMVQSGTPCIIRLHGGKLCFRENEALSVLVTLGELV</sequence>